<dbReference type="PROSITE" id="PS51746">
    <property type="entry name" value="PPM_2"/>
    <property type="match status" value="1"/>
</dbReference>
<evidence type="ECO:0000313" key="2">
    <source>
        <dbReference type="EMBL" id="PJM73541.1"/>
    </source>
</evidence>
<dbReference type="EMBL" id="PEBI01000002">
    <property type="protein sequence ID" value="PJM73541.1"/>
    <property type="molecule type" value="Genomic_DNA"/>
</dbReference>
<feature type="domain" description="PPM-type phosphatase" evidence="1">
    <location>
        <begin position="7"/>
        <end position="268"/>
    </location>
</feature>
<sequence length="325" mass="34222">MTDLHIDAALLSDVGRKRSMNQDCGLIGHGLFLVCDGMGGGVAGQEASSRTLQRFDALAQQPTRSKEMIGATFETAQQETLRLGAEYGGVAGTTATGLILADASALADAADDDDGFGFHQRLGHEAGDGNVWYVVNVGDSRTYHLDRTPDGSAWEASSLVQITRDHSRRQEVIDTGAMLPELAEQLVPRNIITQCVGAPEGIEPDFFRADLTGRFIVCSDGLHSEIDNASIAAIAAAHETPQDAVNALVAAALDAGGRDNVTVIVVDVTGSDGHGEVTADDGIAGDDSWSYVKIAHNEDIFDVDDSTLDTLRTVTARSNAGQNGK</sequence>
<dbReference type="GO" id="GO:0004722">
    <property type="term" value="F:protein serine/threonine phosphatase activity"/>
    <property type="evidence" value="ECO:0007669"/>
    <property type="project" value="InterPro"/>
</dbReference>
<keyword evidence="3" id="KW-1185">Reference proteome</keyword>
<evidence type="ECO:0000313" key="3">
    <source>
        <dbReference type="Proteomes" id="UP000229095"/>
    </source>
</evidence>
<dbReference type="Proteomes" id="UP000229095">
    <property type="component" value="Unassembled WGS sequence"/>
</dbReference>
<evidence type="ECO:0000259" key="1">
    <source>
        <dbReference type="PROSITE" id="PS51746"/>
    </source>
</evidence>
<comment type="caution">
    <text evidence="2">The sequence shown here is derived from an EMBL/GenBank/DDBJ whole genome shotgun (WGS) entry which is preliminary data.</text>
</comment>
<dbReference type="SMART" id="SM00332">
    <property type="entry name" value="PP2Cc"/>
    <property type="match status" value="1"/>
</dbReference>
<dbReference type="InterPro" id="IPR036457">
    <property type="entry name" value="PPM-type-like_dom_sf"/>
</dbReference>
<dbReference type="SMART" id="SM00331">
    <property type="entry name" value="PP2C_SIG"/>
    <property type="match status" value="1"/>
</dbReference>
<dbReference type="InterPro" id="IPR015655">
    <property type="entry name" value="PP2C"/>
</dbReference>
<accession>A0A2M9H9R9</accession>
<dbReference type="AlphaFoldDB" id="A0A2M9H9R9"/>
<dbReference type="Gene3D" id="3.60.40.10">
    <property type="entry name" value="PPM-type phosphatase domain"/>
    <property type="match status" value="1"/>
</dbReference>
<name>A0A2M9H9R9_9BIFI</name>
<proteinExistence type="predicted"/>
<dbReference type="SUPFAM" id="SSF81606">
    <property type="entry name" value="PP2C-like"/>
    <property type="match status" value="1"/>
</dbReference>
<protein>
    <submittedName>
        <fullName evidence="2">Protein phosphatase</fullName>
    </submittedName>
</protein>
<dbReference type="InterPro" id="IPR001932">
    <property type="entry name" value="PPM-type_phosphatase-like_dom"/>
</dbReference>
<dbReference type="PANTHER" id="PTHR47992">
    <property type="entry name" value="PROTEIN PHOSPHATASE"/>
    <property type="match status" value="1"/>
</dbReference>
<dbReference type="CDD" id="cd00143">
    <property type="entry name" value="PP2Cc"/>
    <property type="match status" value="1"/>
</dbReference>
<dbReference type="OrthoDB" id="9801841at2"/>
<reference evidence="2 3" key="1">
    <citation type="submission" date="2017-10" db="EMBL/GenBank/DDBJ databases">
        <title>Draft genome sequences of strains TRE 1, TRE 9, TRE H and TRI 7, isolated from tamarins, belonging to four potential novel Bifidobacterium species.</title>
        <authorList>
            <person name="Mattarelli P."/>
            <person name="Modesto M."/>
            <person name="Puglisi E."/>
            <person name="Morelli L."/>
            <person name="Spezio C."/>
            <person name="Bonetti A."/>
            <person name="Sandri C."/>
        </authorList>
    </citation>
    <scope>NUCLEOTIDE SEQUENCE [LARGE SCALE GENOMIC DNA]</scope>
    <source>
        <strain evidence="3">TRE1</strain>
    </source>
</reference>
<organism evidence="2 3">
    <name type="scientific">Bifidobacterium primatium</name>
    <dbReference type="NCBI Taxonomy" id="2045438"/>
    <lineage>
        <taxon>Bacteria</taxon>
        <taxon>Bacillati</taxon>
        <taxon>Actinomycetota</taxon>
        <taxon>Actinomycetes</taxon>
        <taxon>Bifidobacteriales</taxon>
        <taxon>Bifidobacteriaceae</taxon>
        <taxon>Bifidobacterium</taxon>
    </lineage>
</organism>
<gene>
    <name evidence="2" type="ORF">CS006_05805</name>
</gene>
<dbReference type="RefSeq" id="WP_100510827.1">
    <property type="nucleotide sequence ID" value="NZ_PEBI01000002.1"/>
</dbReference>